<dbReference type="EMBL" id="FNLM01000036">
    <property type="protein sequence ID" value="SDU82981.1"/>
    <property type="molecule type" value="Genomic_DNA"/>
</dbReference>
<dbReference type="AlphaFoldDB" id="A0A1H2LQX5"/>
<evidence type="ECO:0000256" key="1">
    <source>
        <dbReference type="ARBA" id="ARBA00002286"/>
    </source>
</evidence>
<reference evidence="4 5" key="1">
    <citation type="submission" date="2016-10" db="EMBL/GenBank/DDBJ databases">
        <authorList>
            <person name="de Groot N.N."/>
        </authorList>
    </citation>
    <scope>NUCLEOTIDE SEQUENCE [LARGE SCALE GENOMIC DNA]</scope>
    <source>
        <strain evidence="4 5">DSM 44215</strain>
    </source>
</reference>
<dbReference type="Pfam" id="PF13276">
    <property type="entry name" value="HTH_21"/>
    <property type="match status" value="1"/>
</dbReference>
<dbReference type="InterPro" id="IPR036397">
    <property type="entry name" value="RNaseH_sf"/>
</dbReference>
<accession>A0A1H2LQX5</accession>
<dbReference type="GO" id="GO:0003676">
    <property type="term" value="F:nucleic acid binding"/>
    <property type="evidence" value="ECO:0007669"/>
    <property type="project" value="InterPro"/>
</dbReference>
<evidence type="ECO:0000256" key="2">
    <source>
        <dbReference type="SAM" id="MobiDB-lite"/>
    </source>
</evidence>
<gene>
    <name evidence="4" type="ORF">SAMN04488548_136689</name>
</gene>
<proteinExistence type="predicted"/>
<organism evidence="4 5">
    <name type="scientific">Gordonia westfalica</name>
    <dbReference type="NCBI Taxonomy" id="158898"/>
    <lineage>
        <taxon>Bacteria</taxon>
        <taxon>Bacillati</taxon>
        <taxon>Actinomycetota</taxon>
        <taxon>Actinomycetes</taxon>
        <taxon>Mycobacteriales</taxon>
        <taxon>Gordoniaceae</taxon>
        <taxon>Gordonia</taxon>
    </lineage>
</organism>
<dbReference type="InterPro" id="IPR012337">
    <property type="entry name" value="RNaseH-like_sf"/>
</dbReference>
<dbReference type="Pfam" id="PF00665">
    <property type="entry name" value="rve"/>
    <property type="match status" value="1"/>
</dbReference>
<evidence type="ECO:0000313" key="4">
    <source>
        <dbReference type="EMBL" id="SDU82981.1"/>
    </source>
</evidence>
<comment type="function">
    <text evidence="1">Involved in the transposition of the insertion sequence.</text>
</comment>
<dbReference type="Proteomes" id="UP000183180">
    <property type="component" value="Unassembled WGS sequence"/>
</dbReference>
<dbReference type="PANTHER" id="PTHR46889:SF4">
    <property type="entry name" value="TRANSPOSASE INSO FOR INSERTION SEQUENCE ELEMENT IS911B-RELATED"/>
    <property type="match status" value="1"/>
</dbReference>
<dbReference type="PANTHER" id="PTHR46889">
    <property type="entry name" value="TRANSPOSASE INSF FOR INSERTION SEQUENCE IS3B-RELATED"/>
    <property type="match status" value="1"/>
</dbReference>
<dbReference type="Gene3D" id="3.30.420.10">
    <property type="entry name" value="Ribonuclease H-like superfamily/Ribonuclease H"/>
    <property type="match status" value="1"/>
</dbReference>
<sequence length="305" mass="33749">MVGDRELLGEIRTVHADNLGVYGARKVHAELRRKGIGVARCTVERLMKADGLQGITRLKTRKTTHSEGAETPQPADRVERQFTAAAPNALWVADLTYIRTHSGWVYAAFILDVFSRMVVGWRVSTTMHTDLALDALDMGLWARSRAGQDVAGLIHHSDRGVQYRAIRYTERLAEADAVTSVGSKGDSYDNAMAEAFNSLFKAECIRNPIMRPRGGWGGVGEVEIAVAEYIDWFNHRRLHGEIGQAIYLMTYLPLRVSPSASRHAPTAHVPRHAAQPLCPSRSRLRGPPTPPSSVPPPCRRRTAGR</sequence>
<dbReference type="GO" id="GO:0015074">
    <property type="term" value="P:DNA integration"/>
    <property type="evidence" value="ECO:0007669"/>
    <property type="project" value="InterPro"/>
</dbReference>
<feature type="domain" description="Integrase catalytic" evidence="3">
    <location>
        <begin position="83"/>
        <end position="254"/>
    </location>
</feature>
<evidence type="ECO:0000313" key="5">
    <source>
        <dbReference type="Proteomes" id="UP000183180"/>
    </source>
</evidence>
<dbReference type="STRING" id="158898.SAMN04488548_136689"/>
<feature type="compositionally biased region" description="Pro residues" evidence="2">
    <location>
        <begin position="287"/>
        <end position="297"/>
    </location>
</feature>
<dbReference type="SUPFAM" id="SSF53098">
    <property type="entry name" value="Ribonuclease H-like"/>
    <property type="match status" value="1"/>
</dbReference>
<dbReference type="NCBIfam" id="NF033516">
    <property type="entry name" value="transpos_IS3"/>
    <property type="match status" value="1"/>
</dbReference>
<dbReference type="InterPro" id="IPR050900">
    <property type="entry name" value="Transposase_IS3/IS150/IS904"/>
</dbReference>
<dbReference type="Pfam" id="PF13333">
    <property type="entry name" value="rve_2"/>
    <property type="match status" value="1"/>
</dbReference>
<name>A0A1H2LQX5_9ACTN</name>
<dbReference type="InterPro" id="IPR001584">
    <property type="entry name" value="Integrase_cat-core"/>
</dbReference>
<dbReference type="InterPro" id="IPR048020">
    <property type="entry name" value="Transpos_IS3"/>
</dbReference>
<evidence type="ECO:0000259" key="3">
    <source>
        <dbReference type="PROSITE" id="PS50994"/>
    </source>
</evidence>
<dbReference type="InterPro" id="IPR025948">
    <property type="entry name" value="HTH-like_dom"/>
</dbReference>
<protein>
    <submittedName>
        <fullName evidence="4">Transposase InsO and inactivated derivatives</fullName>
    </submittedName>
</protein>
<dbReference type="PROSITE" id="PS50994">
    <property type="entry name" value="INTEGRASE"/>
    <property type="match status" value="1"/>
</dbReference>
<feature type="region of interest" description="Disordered" evidence="2">
    <location>
        <begin position="261"/>
        <end position="305"/>
    </location>
</feature>